<evidence type="ECO:0000259" key="1">
    <source>
        <dbReference type="Pfam" id="PF10000"/>
    </source>
</evidence>
<evidence type="ECO:0000313" key="2">
    <source>
        <dbReference type="EMBL" id="MFC0047060.1"/>
    </source>
</evidence>
<dbReference type="PANTHER" id="PTHR39199:SF1">
    <property type="entry name" value="BLR5128 PROTEIN"/>
    <property type="match status" value="1"/>
</dbReference>
<reference evidence="2 3" key="1">
    <citation type="submission" date="2024-09" db="EMBL/GenBank/DDBJ databases">
        <authorList>
            <person name="Sun Q."/>
            <person name="Mori K."/>
        </authorList>
    </citation>
    <scope>NUCLEOTIDE SEQUENCE [LARGE SCALE GENOMIC DNA]</scope>
    <source>
        <strain evidence="2 3">KCTC 23315</strain>
    </source>
</reference>
<dbReference type="Proteomes" id="UP001589813">
    <property type="component" value="Unassembled WGS sequence"/>
</dbReference>
<keyword evidence="3" id="KW-1185">Reference proteome</keyword>
<feature type="domain" description="DUF2241" evidence="1">
    <location>
        <begin position="4"/>
        <end position="69"/>
    </location>
</feature>
<gene>
    <name evidence="2" type="ORF">ACFFJP_02005</name>
</gene>
<dbReference type="InterPro" id="IPR045865">
    <property type="entry name" value="ACT-like_dom_sf"/>
</dbReference>
<evidence type="ECO:0000313" key="3">
    <source>
        <dbReference type="Proteomes" id="UP001589813"/>
    </source>
</evidence>
<dbReference type="Pfam" id="PF10000">
    <property type="entry name" value="ACT_3"/>
    <property type="match status" value="1"/>
</dbReference>
<proteinExistence type="predicted"/>
<sequence length="138" mass="14711">MPPISDLATLLRSLQPELHEGIFVFATLGPGQQVDLAELVAMVREPEGVSVVVAEQVARRLGLNAMFRCGWITLTVNSDLQAVGLTAAFSTALGHAGISCNVVAGANHDHIFVPIERAAEAMAVLQRLQQTDLAQEAR</sequence>
<comment type="caution">
    <text evidence="2">The sequence shown here is derived from an EMBL/GenBank/DDBJ whole genome shotgun (WGS) entry which is preliminary data.</text>
</comment>
<protein>
    <submittedName>
        <fullName evidence="2">ACT domain-containing protein</fullName>
    </submittedName>
</protein>
<dbReference type="InterPro" id="IPR018717">
    <property type="entry name" value="DUF2241"/>
</dbReference>
<dbReference type="RefSeq" id="WP_377239939.1">
    <property type="nucleotide sequence ID" value="NZ_JBHLXP010000001.1"/>
</dbReference>
<organism evidence="2 3">
    <name type="scientific">Rheinheimera tilapiae</name>
    <dbReference type="NCBI Taxonomy" id="875043"/>
    <lineage>
        <taxon>Bacteria</taxon>
        <taxon>Pseudomonadati</taxon>
        <taxon>Pseudomonadota</taxon>
        <taxon>Gammaproteobacteria</taxon>
        <taxon>Chromatiales</taxon>
        <taxon>Chromatiaceae</taxon>
        <taxon>Rheinheimera</taxon>
    </lineage>
</organism>
<dbReference type="Gene3D" id="3.30.2130.10">
    <property type="entry name" value="VC0802-like"/>
    <property type="match status" value="1"/>
</dbReference>
<name>A0ABV6B856_9GAMM</name>
<dbReference type="EMBL" id="JBHLXP010000001">
    <property type="protein sequence ID" value="MFC0047060.1"/>
    <property type="molecule type" value="Genomic_DNA"/>
</dbReference>
<accession>A0ABV6B856</accession>
<dbReference type="SUPFAM" id="SSF55021">
    <property type="entry name" value="ACT-like"/>
    <property type="match status" value="2"/>
</dbReference>
<dbReference type="PANTHER" id="PTHR39199">
    <property type="entry name" value="BLR5128 PROTEIN"/>
    <property type="match status" value="1"/>
</dbReference>